<dbReference type="Proteomes" id="UP000604046">
    <property type="component" value="Unassembled WGS sequence"/>
</dbReference>
<dbReference type="Pfam" id="PF03407">
    <property type="entry name" value="Nucleotid_trans"/>
    <property type="match status" value="1"/>
</dbReference>
<evidence type="ECO:0000259" key="1">
    <source>
        <dbReference type="Pfam" id="PF03407"/>
    </source>
</evidence>
<sequence>MWRNAVAIGSSLAQSLFHTEEVECFPHSGMRRLLLCLGLFSCGLVFLLRGRLDEVRAAVPQLEQLVPVDLLVQLQDTWQGWENYTITVEPQAVKKPTLEDALRQHAGIYLNKSHAPELKDVLLLTAANSGYLNMLQNWECFAKKLGLDWFVIAMDENLHRTLGPERSFLSLGEQHDSSERFGTVGFRTVACNKLRSIAHVLAVTQLDLVFTDSDNVFKTDPFLPSLTLGSMMRSGKFEYIYGRKIQPPGPRPGEYHEEPPKANTGFYYVSGARKPRVVQSLFNLSVEWCDRRPGLDDQENFWDALATIRKKKAHEKGYIGCFRHCENEKCSDVEELSVLNYCDMSPYEYVLGSVDPRLAQQEPYHLVTYHATHVWGKDQKKQKLQKAQLWDDVCQQAAQAALNASATEASHV</sequence>
<dbReference type="GO" id="GO:0016757">
    <property type="term" value="F:glycosyltransferase activity"/>
    <property type="evidence" value="ECO:0007669"/>
    <property type="project" value="TreeGrafter"/>
</dbReference>
<feature type="domain" description="Nucleotide-diphospho-sugar transferase" evidence="1">
    <location>
        <begin position="149"/>
        <end position="326"/>
    </location>
</feature>
<dbReference type="PANTHER" id="PTHR47032:SF1">
    <property type="entry name" value="UDP-D-XYLOSE:L-FUCOSE ALPHA-1,3-D-XYLOSYLTRANSFERASE-RELATED"/>
    <property type="match status" value="1"/>
</dbReference>
<dbReference type="AlphaFoldDB" id="A0A812KVN7"/>
<dbReference type="EMBL" id="CAJNDS010000781">
    <property type="protein sequence ID" value="CAE7233849.1"/>
    <property type="molecule type" value="Genomic_DNA"/>
</dbReference>
<comment type="caution">
    <text evidence="2">The sequence shown here is derived from an EMBL/GenBank/DDBJ whole genome shotgun (WGS) entry which is preliminary data.</text>
</comment>
<proteinExistence type="predicted"/>
<protein>
    <recommendedName>
        <fullName evidence="1">Nucleotide-diphospho-sugar transferase domain-containing protein</fullName>
    </recommendedName>
</protein>
<dbReference type="OrthoDB" id="446793at2759"/>
<dbReference type="InterPro" id="IPR005069">
    <property type="entry name" value="Nucl-diP-sugar_transferase"/>
</dbReference>
<gene>
    <name evidence="2" type="ORF">SNAT2548_LOCUS9811</name>
</gene>
<organism evidence="2 3">
    <name type="scientific">Symbiodinium natans</name>
    <dbReference type="NCBI Taxonomy" id="878477"/>
    <lineage>
        <taxon>Eukaryota</taxon>
        <taxon>Sar</taxon>
        <taxon>Alveolata</taxon>
        <taxon>Dinophyceae</taxon>
        <taxon>Suessiales</taxon>
        <taxon>Symbiodiniaceae</taxon>
        <taxon>Symbiodinium</taxon>
    </lineage>
</organism>
<dbReference type="PANTHER" id="PTHR47032">
    <property type="entry name" value="UDP-D-XYLOSE:L-FUCOSE ALPHA-1,3-D-XYLOSYLTRANSFERASE-RELATED"/>
    <property type="match status" value="1"/>
</dbReference>
<evidence type="ECO:0000313" key="2">
    <source>
        <dbReference type="EMBL" id="CAE7233849.1"/>
    </source>
</evidence>
<name>A0A812KVN7_9DINO</name>
<keyword evidence="3" id="KW-1185">Reference proteome</keyword>
<reference evidence="2" key="1">
    <citation type="submission" date="2021-02" db="EMBL/GenBank/DDBJ databases">
        <authorList>
            <person name="Dougan E. K."/>
            <person name="Rhodes N."/>
            <person name="Thang M."/>
            <person name="Chan C."/>
        </authorList>
    </citation>
    <scope>NUCLEOTIDE SEQUENCE</scope>
</reference>
<dbReference type="InterPro" id="IPR052636">
    <property type="entry name" value="UDP-D-xylose:L-fucose_XylT"/>
</dbReference>
<accession>A0A812KVN7</accession>
<dbReference type="GO" id="GO:0005794">
    <property type="term" value="C:Golgi apparatus"/>
    <property type="evidence" value="ECO:0007669"/>
    <property type="project" value="TreeGrafter"/>
</dbReference>
<evidence type="ECO:0000313" key="3">
    <source>
        <dbReference type="Proteomes" id="UP000604046"/>
    </source>
</evidence>